<evidence type="ECO:0008006" key="5">
    <source>
        <dbReference type="Google" id="ProtNLM"/>
    </source>
</evidence>
<reference evidence="3 4" key="1">
    <citation type="submission" date="2018-03" db="EMBL/GenBank/DDBJ databases">
        <title>Draft genome sequence of Rohu Carp (Labeo rohita).</title>
        <authorList>
            <person name="Das P."/>
            <person name="Kushwaha B."/>
            <person name="Joshi C.G."/>
            <person name="Kumar D."/>
            <person name="Nagpure N.S."/>
            <person name="Sahoo L."/>
            <person name="Das S.P."/>
            <person name="Bit A."/>
            <person name="Patnaik S."/>
            <person name="Meher P.K."/>
            <person name="Jayasankar P."/>
            <person name="Koringa P.G."/>
            <person name="Patel N.V."/>
            <person name="Hinsu A.T."/>
            <person name="Kumar R."/>
            <person name="Pandey M."/>
            <person name="Agarwal S."/>
            <person name="Srivastava S."/>
            <person name="Singh M."/>
            <person name="Iquebal M.A."/>
            <person name="Jaiswal S."/>
            <person name="Angadi U.B."/>
            <person name="Kumar N."/>
            <person name="Raza M."/>
            <person name="Shah T.M."/>
            <person name="Rai A."/>
            <person name="Jena J.K."/>
        </authorList>
    </citation>
    <scope>NUCLEOTIDE SEQUENCE [LARGE SCALE GENOMIC DNA]</scope>
    <source>
        <strain evidence="3">DASCIFA01</strain>
        <tissue evidence="3">Testis</tissue>
    </source>
</reference>
<dbReference type="AlphaFoldDB" id="A0A498M3V1"/>
<protein>
    <recommendedName>
        <fullName evidence="5">Secreted protein</fullName>
    </recommendedName>
</protein>
<evidence type="ECO:0000256" key="2">
    <source>
        <dbReference type="SAM" id="SignalP"/>
    </source>
</evidence>
<keyword evidence="2" id="KW-0732">Signal</keyword>
<dbReference type="EMBL" id="QBIY01012844">
    <property type="protein sequence ID" value="RXN15539.1"/>
    <property type="molecule type" value="Genomic_DNA"/>
</dbReference>
<feature type="chain" id="PRO_5019759853" description="Secreted protein" evidence="2">
    <location>
        <begin position="28"/>
        <end position="105"/>
    </location>
</feature>
<gene>
    <name evidence="3" type="ORF">ROHU_008725</name>
</gene>
<feature type="region of interest" description="Disordered" evidence="1">
    <location>
        <begin position="67"/>
        <end position="105"/>
    </location>
</feature>
<organism evidence="3 4">
    <name type="scientific">Labeo rohita</name>
    <name type="common">Indian major carp</name>
    <name type="synonym">Cyprinus rohita</name>
    <dbReference type="NCBI Taxonomy" id="84645"/>
    <lineage>
        <taxon>Eukaryota</taxon>
        <taxon>Metazoa</taxon>
        <taxon>Chordata</taxon>
        <taxon>Craniata</taxon>
        <taxon>Vertebrata</taxon>
        <taxon>Euteleostomi</taxon>
        <taxon>Actinopterygii</taxon>
        <taxon>Neopterygii</taxon>
        <taxon>Teleostei</taxon>
        <taxon>Ostariophysi</taxon>
        <taxon>Cypriniformes</taxon>
        <taxon>Cyprinidae</taxon>
        <taxon>Labeoninae</taxon>
        <taxon>Labeonini</taxon>
        <taxon>Labeo</taxon>
    </lineage>
</organism>
<evidence type="ECO:0000313" key="3">
    <source>
        <dbReference type="EMBL" id="RXN15539.1"/>
    </source>
</evidence>
<proteinExistence type="predicted"/>
<evidence type="ECO:0000256" key="1">
    <source>
        <dbReference type="SAM" id="MobiDB-lite"/>
    </source>
</evidence>
<accession>A0A498M3V1</accession>
<feature type="signal peptide" evidence="2">
    <location>
        <begin position="1"/>
        <end position="27"/>
    </location>
</feature>
<keyword evidence="4" id="KW-1185">Reference proteome</keyword>
<feature type="compositionally biased region" description="Basic and acidic residues" evidence="1">
    <location>
        <begin position="67"/>
        <end position="89"/>
    </location>
</feature>
<evidence type="ECO:0000313" key="4">
    <source>
        <dbReference type="Proteomes" id="UP000290572"/>
    </source>
</evidence>
<dbReference type="Proteomes" id="UP000290572">
    <property type="component" value="Unassembled WGS sequence"/>
</dbReference>
<name>A0A498M3V1_LABRO</name>
<sequence length="105" mass="11695">MSIEINIMKSTLQIVLFLLMMCGPGLSPALTENVGNSELQTSLTENVGNSEHETPLVYVEFADQEKGALTKEERKSEMEKDERERHIFVEDTAGSQAIGDDDEHP</sequence>
<comment type="caution">
    <text evidence="3">The sequence shown here is derived from an EMBL/GenBank/DDBJ whole genome shotgun (WGS) entry which is preliminary data.</text>
</comment>